<dbReference type="PROSITE" id="PS50222">
    <property type="entry name" value="EF_HAND_2"/>
    <property type="match status" value="1"/>
</dbReference>
<dbReference type="Proteomes" id="UP000264820">
    <property type="component" value="Unplaced"/>
</dbReference>
<dbReference type="InterPro" id="IPR018247">
    <property type="entry name" value="EF_Hand_1_Ca_BS"/>
</dbReference>
<reference evidence="5" key="2">
    <citation type="submission" date="2025-09" db="UniProtKB">
        <authorList>
            <consortium name="Ensembl"/>
        </authorList>
    </citation>
    <scope>IDENTIFICATION</scope>
</reference>
<dbReference type="InterPro" id="IPR013787">
    <property type="entry name" value="S100_Ca-bd_sub"/>
</dbReference>
<evidence type="ECO:0000256" key="3">
    <source>
        <dbReference type="RuleBase" id="RU361184"/>
    </source>
</evidence>
<dbReference type="PROSITE" id="PS00018">
    <property type="entry name" value="EF_HAND_1"/>
    <property type="match status" value="1"/>
</dbReference>
<dbReference type="Pfam" id="PF00036">
    <property type="entry name" value="EF-hand_1"/>
    <property type="match status" value="1"/>
</dbReference>
<evidence type="ECO:0000313" key="5">
    <source>
        <dbReference type="Ensembl" id="ENSHCOP00000005860.1"/>
    </source>
</evidence>
<dbReference type="SMART" id="SM00054">
    <property type="entry name" value="EFh"/>
    <property type="match status" value="1"/>
</dbReference>
<evidence type="ECO:0000259" key="4">
    <source>
        <dbReference type="PROSITE" id="PS50222"/>
    </source>
</evidence>
<dbReference type="GeneTree" id="ENSGT01150000287010"/>
<dbReference type="Ensembl" id="ENSHCOT00000004652.1">
    <property type="protein sequence ID" value="ENSHCOP00000005860.1"/>
    <property type="gene ID" value="ENSHCOG00000007573.1"/>
</dbReference>
<dbReference type="SUPFAM" id="SSF47473">
    <property type="entry name" value="EF-hand"/>
    <property type="match status" value="1"/>
</dbReference>
<keyword evidence="6" id="KW-1185">Reference proteome</keyword>
<comment type="similarity">
    <text evidence="3">Belongs to the S-100 family.</text>
</comment>
<evidence type="ECO:0000256" key="1">
    <source>
        <dbReference type="ARBA" id="ARBA00022723"/>
    </source>
</evidence>
<dbReference type="GO" id="GO:0005509">
    <property type="term" value="F:calcium ion binding"/>
    <property type="evidence" value="ECO:0007669"/>
    <property type="project" value="InterPro"/>
</dbReference>
<dbReference type="AlphaFoldDB" id="A0A3Q2XMH6"/>
<reference evidence="5" key="1">
    <citation type="submission" date="2025-08" db="UniProtKB">
        <authorList>
            <consortium name="Ensembl"/>
        </authorList>
    </citation>
    <scope>IDENTIFICATION</scope>
</reference>
<organism evidence="5 6">
    <name type="scientific">Hippocampus comes</name>
    <name type="common">Tiger tail seahorse</name>
    <dbReference type="NCBI Taxonomy" id="109280"/>
    <lineage>
        <taxon>Eukaryota</taxon>
        <taxon>Metazoa</taxon>
        <taxon>Chordata</taxon>
        <taxon>Craniata</taxon>
        <taxon>Vertebrata</taxon>
        <taxon>Euteleostomi</taxon>
        <taxon>Actinopterygii</taxon>
        <taxon>Neopterygii</taxon>
        <taxon>Teleostei</taxon>
        <taxon>Neoteleostei</taxon>
        <taxon>Acanthomorphata</taxon>
        <taxon>Syngnathiaria</taxon>
        <taxon>Syngnathiformes</taxon>
        <taxon>Syngnathoidei</taxon>
        <taxon>Syngnathidae</taxon>
        <taxon>Hippocampus</taxon>
    </lineage>
</organism>
<dbReference type="Gene3D" id="1.10.238.10">
    <property type="entry name" value="EF-hand"/>
    <property type="match status" value="1"/>
</dbReference>
<dbReference type="InterPro" id="IPR011992">
    <property type="entry name" value="EF-hand-dom_pair"/>
</dbReference>
<evidence type="ECO:0000256" key="2">
    <source>
        <dbReference type="ARBA" id="ARBA00022837"/>
    </source>
</evidence>
<dbReference type="OMA" id="CILQETF"/>
<protein>
    <recommendedName>
        <fullName evidence="3">Protein S100</fullName>
    </recommendedName>
    <alternativeName>
        <fullName evidence="3">S100 calcium-binding protein</fullName>
    </alternativeName>
</protein>
<evidence type="ECO:0000313" key="6">
    <source>
        <dbReference type="Proteomes" id="UP000264820"/>
    </source>
</evidence>
<dbReference type="PROSITE" id="PS00303">
    <property type="entry name" value="S100_CABP"/>
    <property type="match status" value="1"/>
</dbReference>
<accession>A0A3Q2XMH6</accession>
<keyword evidence="2 3" id="KW-0106">Calcium</keyword>
<dbReference type="InterPro" id="IPR001751">
    <property type="entry name" value="S100/CaBP7/8-like_CS"/>
</dbReference>
<dbReference type="Pfam" id="PF01023">
    <property type="entry name" value="S_100"/>
    <property type="match status" value="1"/>
</dbReference>
<feature type="domain" description="EF-hand" evidence="4">
    <location>
        <begin position="48"/>
        <end position="83"/>
    </location>
</feature>
<dbReference type="InterPro" id="IPR002048">
    <property type="entry name" value="EF_hand_dom"/>
</dbReference>
<keyword evidence="1 3" id="KW-0479">Metal-binding</keyword>
<proteinExistence type="inferred from homology"/>
<dbReference type="STRING" id="109280.ENSHCOP00000005860"/>
<sequence length="87" mass="9931">VTDNQLIQAMCILQETFVEYAEKSGDKTSMTQADFALMLRKECCMQLDSNQSLKEFFDKLDSNGDGVIDFNEFCVLMATFLKLLEPM</sequence>
<name>A0A3Q2XMH6_HIPCM</name>